<protein>
    <submittedName>
        <fullName evidence="3">MarR family transcriptional regulator</fullName>
    </submittedName>
</protein>
<keyword evidence="4" id="KW-1185">Reference proteome</keyword>
<dbReference type="SMART" id="SM00347">
    <property type="entry name" value="HTH_MARR"/>
    <property type="match status" value="1"/>
</dbReference>
<proteinExistence type="predicted"/>
<sequence length="168" mass="18284">MPGESNLDAAVISGLLEQLTRRMHSHGYSARLFPAQWVALRYLNAAPSDLRTAIDLARYQGLASGAVARTVRALITKGFVEKKGTIGRGRAERLELTDRGRALLKRDPLQMITRAVGSLEEERRSELTASLVLLVRALGGRVDETEAPTEGEDRPGAPVDTKPEAGLR</sequence>
<dbReference type="InterPro" id="IPR036388">
    <property type="entry name" value="WH-like_DNA-bd_sf"/>
</dbReference>
<accession>A0ABU5I3Z6</accession>
<dbReference type="InterPro" id="IPR039422">
    <property type="entry name" value="MarR/SlyA-like"/>
</dbReference>
<evidence type="ECO:0000256" key="1">
    <source>
        <dbReference type="SAM" id="MobiDB-lite"/>
    </source>
</evidence>
<feature type="compositionally biased region" description="Basic and acidic residues" evidence="1">
    <location>
        <begin position="151"/>
        <end position="168"/>
    </location>
</feature>
<feature type="domain" description="HTH marR-type" evidence="2">
    <location>
        <begin position="21"/>
        <end position="124"/>
    </location>
</feature>
<dbReference type="PANTHER" id="PTHR33164">
    <property type="entry name" value="TRANSCRIPTIONAL REGULATOR, MARR FAMILY"/>
    <property type="match status" value="1"/>
</dbReference>
<dbReference type="EMBL" id="JAXLPB010000004">
    <property type="protein sequence ID" value="MDY8110083.1"/>
    <property type="molecule type" value="Genomic_DNA"/>
</dbReference>
<organism evidence="3 4">
    <name type="scientific">Fulvimarina uroteuthidis</name>
    <dbReference type="NCBI Taxonomy" id="3098149"/>
    <lineage>
        <taxon>Bacteria</taxon>
        <taxon>Pseudomonadati</taxon>
        <taxon>Pseudomonadota</taxon>
        <taxon>Alphaproteobacteria</taxon>
        <taxon>Hyphomicrobiales</taxon>
        <taxon>Aurantimonadaceae</taxon>
        <taxon>Fulvimarina</taxon>
    </lineage>
</organism>
<name>A0ABU5I3Z6_9HYPH</name>
<dbReference type="RefSeq" id="WP_322187609.1">
    <property type="nucleotide sequence ID" value="NZ_JAXLPB010000004.1"/>
</dbReference>
<gene>
    <name evidence="3" type="ORF">U0C82_13125</name>
</gene>
<evidence type="ECO:0000259" key="2">
    <source>
        <dbReference type="SMART" id="SM00347"/>
    </source>
</evidence>
<comment type="caution">
    <text evidence="3">The sequence shown here is derived from an EMBL/GenBank/DDBJ whole genome shotgun (WGS) entry which is preliminary data.</text>
</comment>
<evidence type="ECO:0000313" key="4">
    <source>
        <dbReference type="Proteomes" id="UP001294412"/>
    </source>
</evidence>
<dbReference type="InterPro" id="IPR036390">
    <property type="entry name" value="WH_DNA-bd_sf"/>
</dbReference>
<reference evidence="3 4" key="1">
    <citation type="submission" date="2023-12" db="EMBL/GenBank/DDBJ databases">
        <title>Description of Novel Strain Fulvimarina sp. 2208YS6-2-32 isolated from Uroteuthis (Photololigo) edulis.</title>
        <authorList>
            <person name="Park J.-S."/>
        </authorList>
    </citation>
    <scope>NUCLEOTIDE SEQUENCE [LARGE SCALE GENOMIC DNA]</scope>
    <source>
        <strain evidence="3 4">2208YS6-2-32</strain>
    </source>
</reference>
<dbReference type="PANTHER" id="PTHR33164:SF89">
    <property type="entry name" value="MARR FAMILY REGULATORY PROTEIN"/>
    <property type="match status" value="1"/>
</dbReference>
<evidence type="ECO:0000313" key="3">
    <source>
        <dbReference type="EMBL" id="MDY8110083.1"/>
    </source>
</evidence>
<feature type="region of interest" description="Disordered" evidence="1">
    <location>
        <begin position="143"/>
        <end position="168"/>
    </location>
</feature>
<dbReference type="Pfam" id="PF12802">
    <property type="entry name" value="MarR_2"/>
    <property type="match status" value="1"/>
</dbReference>
<dbReference type="Gene3D" id="1.10.10.10">
    <property type="entry name" value="Winged helix-like DNA-binding domain superfamily/Winged helix DNA-binding domain"/>
    <property type="match status" value="1"/>
</dbReference>
<dbReference type="InterPro" id="IPR000835">
    <property type="entry name" value="HTH_MarR-typ"/>
</dbReference>
<dbReference type="SUPFAM" id="SSF46785">
    <property type="entry name" value="Winged helix' DNA-binding domain"/>
    <property type="match status" value="1"/>
</dbReference>
<dbReference type="Proteomes" id="UP001294412">
    <property type="component" value="Unassembled WGS sequence"/>
</dbReference>